<dbReference type="EnsemblPlants" id="AET3Gv20763000.2">
    <property type="protein sequence ID" value="AET3Gv20763000.2"/>
    <property type="gene ID" value="AET3Gv20763000"/>
</dbReference>
<name>A0A453FS21_AEGTS</name>
<reference evidence="2" key="2">
    <citation type="journal article" date="2017" name="Nat. Plants">
        <title>The Aegilops tauschii genome reveals multiple impacts of transposons.</title>
        <authorList>
            <person name="Zhao G."/>
            <person name="Zou C."/>
            <person name="Li K."/>
            <person name="Wang K."/>
            <person name="Li T."/>
            <person name="Gao L."/>
            <person name="Zhang X."/>
            <person name="Wang H."/>
            <person name="Yang Z."/>
            <person name="Liu X."/>
            <person name="Jiang W."/>
            <person name="Mao L."/>
            <person name="Kong X."/>
            <person name="Jiao Y."/>
            <person name="Jia J."/>
        </authorList>
    </citation>
    <scope>NUCLEOTIDE SEQUENCE [LARGE SCALE GENOMIC DNA]</scope>
    <source>
        <strain evidence="2">cv. AL8/78</strain>
    </source>
</reference>
<evidence type="ECO:0000313" key="1">
    <source>
        <dbReference type="EnsemblPlants" id="AET3Gv20763000.2"/>
    </source>
</evidence>
<sequence>MCCVSTWHFYLPVCGGPATSLVCKSAGHILKLSELSWHGLLFHVNAERYAICSLFNFRKVRVTLPEYF</sequence>
<reference evidence="2" key="1">
    <citation type="journal article" date="2014" name="Science">
        <title>Ancient hybridizations among the ancestral genomes of bread wheat.</title>
        <authorList>
            <consortium name="International Wheat Genome Sequencing Consortium,"/>
            <person name="Marcussen T."/>
            <person name="Sandve S.R."/>
            <person name="Heier L."/>
            <person name="Spannagl M."/>
            <person name="Pfeifer M."/>
            <person name="Jakobsen K.S."/>
            <person name="Wulff B.B."/>
            <person name="Steuernagel B."/>
            <person name="Mayer K.F."/>
            <person name="Olsen O.A."/>
        </authorList>
    </citation>
    <scope>NUCLEOTIDE SEQUENCE [LARGE SCALE GENOMIC DNA]</scope>
    <source>
        <strain evidence="2">cv. AL8/78</strain>
    </source>
</reference>
<dbReference type="Proteomes" id="UP000015105">
    <property type="component" value="Chromosome 3D"/>
</dbReference>
<dbReference type="Gramene" id="AET3Gv20763000.2">
    <property type="protein sequence ID" value="AET3Gv20763000.2"/>
    <property type="gene ID" value="AET3Gv20763000"/>
</dbReference>
<dbReference type="AlphaFoldDB" id="A0A453FS21"/>
<accession>A0A453FS21</accession>
<reference evidence="1" key="5">
    <citation type="journal article" date="2021" name="G3 (Bethesda)">
        <title>Aegilops tauschii genome assembly Aet v5.0 features greater sequence contiguity and improved annotation.</title>
        <authorList>
            <person name="Wang L."/>
            <person name="Zhu T."/>
            <person name="Rodriguez J.C."/>
            <person name="Deal K.R."/>
            <person name="Dubcovsky J."/>
            <person name="McGuire P.E."/>
            <person name="Lux T."/>
            <person name="Spannagl M."/>
            <person name="Mayer K.F.X."/>
            <person name="Baldrich P."/>
            <person name="Meyers B.C."/>
            <person name="Huo N."/>
            <person name="Gu Y.Q."/>
            <person name="Zhou H."/>
            <person name="Devos K.M."/>
            <person name="Bennetzen J.L."/>
            <person name="Unver T."/>
            <person name="Budak H."/>
            <person name="Gulick P.J."/>
            <person name="Galiba G."/>
            <person name="Kalapos B."/>
            <person name="Nelson D.R."/>
            <person name="Li P."/>
            <person name="You F.M."/>
            <person name="Luo M.C."/>
            <person name="Dvorak J."/>
        </authorList>
    </citation>
    <scope>NUCLEOTIDE SEQUENCE [LARGE SCALE GENOMIC DNA]</scope>
    <source>
        <strain evidence="1">cv. AL8/78</strain>
    </source>
</reference>
<proteinExistence type="predicted"/>
<protein>
    <submittedName>
        <fullName evidence="1">Uncharacterized protein</fullName>
    </submittedName>
</protein>
<evidence type="ECO:0000313" key="2">
    <source>
        <dbReference type="Proteomes" id="UP000015105"/>
    </source>
</evidence>
<reference evidence="1" key="3">
    <citation type="journal article" date="2017" name="Nature">
        <title>Genome sequence of the progenitor of the wheat D genome Aegilops tauschii.</title>
        <authorList>
            <person name="Luo M.C."/>
            <person name="Gu Y.Q."/>
            <person name="Puiu D."/>
            <person name="Wang H."/>
            <person name="Twardziok S.O."/>
            <person name="Deal K.R."/>
            <person name="Huo N."/>
            <person name="Zhu T."/>
            <person name="Wang L."/>
            <person name="Wang Y."/>
            <person name="McGuire P.E."/>
            <person name="Liu S."/>
            <person name="Long H."/>
            <person name="Ramasamy R.K."/>
            <person name="Rodriguez J.C."/>
            <person name="Van S.L."/>
            <person name="Yuan L."/>
            <person name="Wang Z."/>
            <person name="Xia Z."/>
            <person name="Xiao L."/>
            <person name="Anderson O.D."/>
            <person name="Ouyang S."/>
            <person name="Liang Y."/>
            <person name="Zimin A.V."/>
            <person name="Pertea G."/>
            <person name="Qi P."/>
            <person name="Bennetzen J.L."/>
            <person name="Dai X."/>
            <person name="Dawson M.W."/>
            <person name="Muller H.G."/>
            <person name="Kugler K."/>
            <person name="Rivarola-Duarte L."/>
            <person name="Spannagl M."/>
            <person name="Mayer K.F.X."/>
            <person name="Lu F.H."/>
            <person name="Bevan M.W."/>
            <person name="Leroy P."/>
            <person name="Li P."/>
            <person name="You F.M."/>
            <person name="Sun Q."/>
            <person name="Liu Z."/>
            <person name="Lyons E."/>
            <person name="Wicker T."/>
            <person name="Salzberg S.L."/>
            <person name="Devos K.M."/>
            <person name="Dvorak J."/>
        </authorList>
    </citation>
    <scope>NUCLEOTIDE SEQUENCE [LARGE SCALE GENOMIC DNA]</scope>
    <source>
        <strain evidence="1">cv. AL8/78</strain>
    </source>
</reference>
<organism evidence="1 2">
    <name type="scientific">Aegilops tauschii subsp. strangulata</name>
    <name type="common">Goatgrass</name>
    <dbReference type="NCBI Taxonomy" id="200361"/>
    <lineage>
        <taxon>Eukaryota</taxon>
        <taxon>Viridiplantae</taxon>
        <taxon>Streptophyta</taxon>
        <taxon>Embryophyta</taxon>
        <taxon>Tracheophyta</taxon>
        <taxon>Spermatophyta</taxon>
        <taxon>Magnoliopsida</taxon>
        <taxon>Liliopsida</taxon>
        <taxon>Poales</taxon>
        <taxon>Poaceae</taxon>
        <taxon>BOP clade</taxon>
        <taxon>Pooideae</taxon>
        <taxon>Triticodae</taxon>
        <taxon>Triticeae</taxon>
        <taxon>Triticinae</taxon>
        <taxon>Aegilops</taxon>
    </lineage>
</organism>
<keyword evidence="2" id="KW-1185">Reference proteome</keyword>
<reference evidence="1" key="4">
    <citation type="submission" date="2019-03" db="UniProtKB">
        <authorList>
            <consortium name="EnsemblPlants"/>
        </authorList>
    </citation>
    <scope>IDENTIFICATION</scope>
</reference>